<dbReference type="Proteomes" id="UP000094336">
    <property type="component" value="Unassembled WGS sequence"/>
</dbReference>
<name>A0A1E3QW03_9ASCO</name>
<protein>
    <recommendedName>
        <fullName evidence="4">Exocyst complex component Sec8</fullName>
    </recommendedName>
</protein>
<evidence type="ECO:0000256" key="3">
    <source>
        <dbReference type="ARBA" id="ARBA00022927"/>
    </source>
</evidence>
<dbReference type="InterPro" id="IPR039682">
    <property type="entry name" value="Sec8/EXOC4"/>
</dbReference>
<dbReference type="Pfam" id="PF04048">
    <property type="entry name" value="Sec8_N"/>
    <property type="match status" value="1"/>
</dbReference>
<evidence type="ECO:0000256" key="4">
    <source>
        <dbReference type="RuleBase" id="RU367079"/>
    </source>
</evidence>
<evidence type="ECO:0000313" key="7">
    <source>
        <dbReference type="EMBL" id="ODQ81845.1"/>
    </source>
</evidence>
<comment type="similarity">
    <text evidence="4">Belongs to the SEC8 family.</text>
</comment>
<dbReference type="AlphaFoldDB" id="A0A1E3QW03"/>
<dbReference type="PANTHER" id="PTHR14146:SF0">
    <property type="entry name" value="EXOCYST COMPLEX COMPONENT 4"/>
    <property type="match status" value="1"/>
</dbReference>
<keyword evidence="2 4" id="KW-0268">Exocytosis</keyword>
<organism evidence="7 8">
    <name type="scientific">Babjeviella inositovora NRRL Y-12698</name>
    <dbReference type="NCBI Taxonomy" id="984486"/>
    <lineage>
        <taxon>Eukaryota</taxon>
        <taxon>Fungi</taxon>
        <taxon>Dikarya</taxon>
        <taxon>Ascomycota</taxon>
        <taxon>Saccharomycotina</taxon>
        <taxon>Pichiomycetes</taxon>
        <taxon>Serinales incertae sedis</taxon>
        <taxon>Babjeviella</taxon>
    </lineage>
</organism>
<evidence type="ECO:0000259" key="5">
    <source>
        <dbReference type="Pfam" id="PF04048"/>
    </source>
</evidence>
<dbReference type="OrthoDB" id="272977at2759"/>
<gene>
    <name evidence="7" type="ORF">BABINDRAFT_160077</name>
</gene>
<sequence length="983" mass="110409">MSRRNRSFSVNSASKQQQVLMNRSLDDLETVLATAKRDWKQLNTSARNPLELALPLLDDSSVGLAHRYDEFQQLGRKVDATLRTAVKQHYDEFSNSIGSYGMLVKTISESQDETTEVRQMLAESSHELNDRKDMLSDLNQSSKRYTDMLVILEAIEELQACSERLDLAIAEKRFFQAHSVLAKAFSVAEAHGLWSLTALSGTRQHLESQENNLFDVIMEELHSVLYLKNATDVLRLVHTMDPSLDPAACTFDHMDVADKAMALNTKLTKFLGQTFTNELQGDDLGLSADFSTDMLAYIRSLLAVTKRMNRLDQALPVLIARHPAEYHQMVLGVTKEVRLEYASQLKTLAGLSAEALDVVGEMSADVVQSLFARVFVKTLVMLQGHRVVHETVAALASAGERKEMDYSFNSVWEPTRNELGSLIVAYISDDADVRGKRSSHKKTLFQYANISYATDSPHSRDLQSSLQSLFPGLAVTGASSLYLENEAFIHQDTLVPGSVLHMRAILDKFLVFCTASEFVFPVPTVDPALLFSPTKETPPMGFFADIMESNFAPQLEQYVMLRYTALTDGSDSFDTAVYDASQPPVFRSAIGFHNIFFELCEMFNTSAAFRPRYTNIVLKSLQIFTEKYALFASELLPDETSTSQISQWMQSAELHDVSLALVRGEGSDHTLQREIKLMLAEGIAIFNIGSHELFKAEAFDQTAQLLHSVSWVLSWLARVRCAVEETEPKDDWMFYEAPSQSDNSAVSLKKDHISIKLSGEALQVFDECVLHLGLLLDKALLTLRYDLGCKAIYGMGRLFNRQDWAPSGESKECDEAIVTFNKDILTCNNKLRHALDPAQKRGVLLGLPELIDQLLILGSDVIKLLNENGVKKMFLDISVLRQMLRTVTDNPEDVKFTLSLAYYDLFNSAERGIIQKVKDGESFFNFKQNRNMLRLVFSESVQSQNNFISGRNSIYSSGTSPSMKMYHEAVSKLQEAFGEHLER</sequence>
<evidence type="ECO:0000256" key="2">
    <source>
        <dbReference type="ARBA" id="ARBA00022483"/>
    </source>
</evidence>
<keyword evidence="8" id="KW-1185">Reference proteome</keyword>
<dbReference type="GO" id="GO:0006612">
    <property type="term" value="P:protein targeting to membrane"/>
    <property type="evidence" value="ECO:0007669"/>
    <property type="project" value="UniProtKB-UniRule"/>
</dbReference>
<dbReference type="EMBL" id="KV454427">
    <property type="protein sequence ID" value="ODQ81845.1"/>
    <property type="molecule type" value="Genomic_DNA"/>
</dbReference>
<dbReference type="STRING" id="984486.A0A1E3QW03"/>
<dbReference type="Pfam" id="PF20652">
    <property type="entry name" value="Sec8_C"/>
    <property type="match status" value="1"/>
</dbReference>
<comment type="function">
    <text evidence="4">Component of the exocyst complex involved in the docking of exocytic vesicles with fusion sites on the plasma membrane.</text>
</comment>
<feature type="domain" description="Exocyst complex component Sec8 N-terminal" evidence="5">
    <location>
        <begin position="28"/>
        <end position="166"/>
    </location>
</feature>
<proteinExistence type="inferred from homology"/>
<evidence type="ECO:0000256" key="1">
    <source>
        <dbReference type="ARBA" id="ARBA00022448"/>
    </source>
</evidence>
<evidence type="ECO:0000313" key="8">
    <source>
        <dbReference type="Proteomes" id="UP000094336"/>
    </source>
</evidence>
<feature type="domain" description="Exocyst complex component Sec8 middle helical bundle" evidence="6">
    <location>
        <begin position="292"/>
        <end position="510"/>
    </location>
</feature>
<dbReference type="GO" id="GO:0015031">
    <property type="term" value="P:protein transport"/>
    <property type="evidence" value="ECO:0007669"/>
    <property type="project" value="UniProtKB-KW"/>
</dbReference>
<dbReference type="GeneID" id="30145896"/>
<dbReference type="InterPro" id="IPR007191">
    <property type="entry name" value="Sec8_exocyst_N"/>
</dbReference>
<dbReference type="GO" id="GO:0090522">
    <property type="term" value="P:vesicle tethering involved in exocytosis"/>
    <property type="evidence" value="ECO:0007669"/>
    <property type="project" value="UniProtKB-UniRule"/>
</dbReference>
<reference evidence="8" key="1">
    <citation type="submission" date="2016-05" db="EMBL/GenBank/DDBJ databases">
        <title>Comparative genomics of biotechnologically important yeasts.</title>
        <authorList>
            <consortium name="DOE Joint Genome Institute"/>
            <person name="Riley R."/>
            <person name="Haridas S."/>
            <person name="Wolfe K.H."/>
            <person name="Lopes M.R."/>
            <person name="Hittinger C.T."/>
            <person name="Goker M."/>
            <person name="Salamov A."/>
            <person name="Wisecaver J."/>
            <person name="Long T.M."/>
            <person name="Aerts A.L."/>
            <person name="Barry K."/>
            <person name="Choi C."/>
            <person name="Clum A."/>
            <person name="Coughlan A.Y."/>
            <person name="Deshpande S."/>
            <person name="Douglass A.P."/>
            <person name="Hanson S.J."/>
            <person name="Klenk H.-P."/>
            <person name="Labutti K."/>
            <person name="Lapidus A."/>
            <person name="Lindquist E."/>
            <person name="Lipzen A."/>
            <person name="Meier-Kolthoff J.P."/>
            <person name="Ohm R.A."/>
            <person name="Otillar R.P."/>
            <person name="Pangilinan J."/>
            <person name="Peng Y."/>
            <person name="Rokas A."/>
            <person name="Rosa C.A."/>
            <person name="Scheuner C."/>
            <person name="Sibirny A.A."/>
            <person name="Slot J.C."/>
            <person name="Stielow J.B."/>
            <person name="Sun H."/>
            <person name="Kurtzman C.P."/>
            <person name="Blackwell M."/>
            <person name="Grigoriev I.V."/>
            <person name="Jeffries T.W."/>
        </authorList>
    </citation>
    <scope>NUCLEOTIDE SEQUENCE [LARGE SCALE GENOMIC DNA]</scope>
    <source>
        <strain evidence="8">NRRL Y-12698</strain>
    </source>
</reference>
<dbReference type="GO" id="GO:0000145">
    <property type="term" value="C:exocyst"/>
    <property type="evidence" value="ECO:0007669"/>
    <property type="project" value="UniProtKB-UniRule"/>
</dbReference>
<dbReference type="GO" id="GO:0006904">
    <property type="term" value="P:vesicle docking involved in exocytosis"/>
    <property type="evidence" value="ECO:0007669"/>
    <property type="project" value="InterPro"/>
</dbReference>
<evidence type="ECO:0000259" key="6">
    <source>
        <dbReference type="Pfam" id="PF20652"/>
    </source>
</evidence>
<accession>A0A1E3QW03</accession>
<dbReference type="RefSeq" id="XP_018987173.1">
    <property type="nucleotide sequence ID" value="XM_019128043.1"/>
</dbReference>
<keyword evidence="3 4" id="KW-0653">Protein transport</keyword>
<dbReference type="PANTHER" id="PTHR14146">
    <property type="entry name" value="EXOCYST COMPLEX COMPONENT 4"/>
    <property type="match status" value="1"/>
</dbReference>
<keyword evidence="1 4" id="KW-0813">Transport</keyword>
<dbReference type="GO" id="GO:0006893">
    <property type="term" value="P:Golgi to plasma membrane transport"/>
    <property type="evidence" value="ECO:0007669"/>
    <property type="project" value="TreeGrafter"/>
</dbReference>
<dbReference type="InterPro" id="IPR048630">
    <property type="entry name" value="Sec8_M"/>
</dbReference>